<accession>A0A069RCW7</accession>
<dbReference type="AlphaFoldDB" id="A0A069RCW7"/>
<proteinExistence type="predicted"/>
<gene>
    <name evidence="3" type="primary">fdhD</name>
    <name evidence="3" type="ORF">CLIT_13c01880</name>
</gene>
<protein>
    <submittedName>
        <fullName evidence="3">Formate dehydrogenase family accessory protein FdhD</fullName>
    </submittedName>
</protein>
<evidence type="ECO:0000313" key="4">
    <source>
        <dbReference type="Proteomes" id="UP000027946"/>
    </source>
</evidence>
<organism evidence="3 4">
    <name type="scientific">Peptoclostridium litorale DSM 5388</name>
    <dbReference type="NCBI Taxonomy" id="1121324"/>
    <lineage>
        <taxon>Bacteria</taxon>
        <taxon>Bacillati</taxon>
        <taxon>Bacillota</taxon>
        <taxon>Clostridia</taxon>
        <taxon>Peptostreptococcales</taxon>
        <taxon>Peptoclostridiaceae</taxon>
        <taxon>Peptoclostridium</taxon>
    </lineage>
</organism>
<dbReference type="NCBIfam" id="TIGR00129">
    <property type="entry name" value="fdhD_narQ"/>
    <property type="match status" value="1"/>
</dbReference>
<dbReference type="Gene3D" id="3.40.140.10">
    <property type="entry name" value="Cytidine Deaminase, domain 2"/>
    <property type="match status" value="1"/>
</dbReference>
<reference evidence="3 4" key="1">
    <citation type="submission" date="2014-03" db="EMBL/GenBank/DDBJ databases">
        <title>Genome sequence of Clostridium litorale W6, DSM 5388.</title>
        <authorList>
            <person name="Poehlein A."/>
            <person name="Jagirdar A."/>
            <person name="Khonsari B."/>
            <person name="Chibani C.M."/>
            <person name="Gutierrez Gutierrez D.A."/>
            <person name="Davydova E."/>
            <person name="Alghaithi H.S."/>
            <person name="Nair K.P."/>
            <person name="Dhamotharan K."/>
            <person name="Chandran L."/>
            <person name="G W."/>
            <person name="Daniel R."/>
        </authorList>
    </citation>
    <scope>NUCLEOTIDE SEQUENCE [LARGE SCALE GENOMIC DNA]</scope>
    <source>
        <strain evidence="3 4">W6</strain>
    </source>
</reference>
<evidence type="ECO:0000256" key="2">
    <source>
        <dbReference type="ARBA" id="ARBA00023150"/>
    </source>
</evidence>
<dbReference type="GO" id="GO:0016783">
    <property type="term" value="F:sulfurtransferase activity"/>
    <property type="evidence" value="ECO:0007669"/>
    <property type="project" value="InterPro"/>
</dbReference>
<dbReference type="Proteomes" id="UP000027946">
    <property type="component" value="Unassembled WGS sequence"/>
</dbReference>
<dbReference type="Pfam" id="PF02634">
    <property type="entry name" value="FdhD-NarQ"/>
    <property type="match status" value="1"/>
</dbReference>
<dbReference type="Gene3D" id="3.10.20.10">
    <property type="match status" value="1"/>
</dbReference>
<keyword evidence="2" id="KW-0501">Molybdenum cofactor biosynthesis</keyword>
<dbReference type="eggNOG" id="COG1526">
    <property type="taxonomic scope" value="Bacteria"/>
</dbReference>
<keyword evidence="1" id="KW-0963">Cytoplasm</keyword>
<dbReference type="PIRSF" id="PIRSF015626">
    <property type="entry name" value="FdhD"/>
    <property type="match status" value="1"/>
</dbReference>
<dbReference type="EMBL" id="JJMM01000013">
    <property type="protein sequence ID" value="KDR94866.1"/>
    <property type="molecule type" value="Genomic_DNA"/>
</dbReference>
<evidence type="ECO:0000256" key="1">
    <source>
        <dbReference type="ARBA" id="ARBA00022490"/>
    </source>
</evidence>
<keyword evidence="4" id="KW-1185">Reference proteome</keyword>
<dbReference type="SUPFAM" id="SSF53927">
    <property type="entry name" value="Cytidine deaminase-like"/>
    <property type="match status" value="1"/>
</dbReference>
<dbReference type="GO" id="GO:0006777">
    <property type="term" value="P:Mo-molybdopterin cofactor biosynthetic process"/>
    <property type="evidence" value="ECO:0007669"/>
    <property type="project" value="UniProtKB-KW"/>
</dbReference>
<dbReference type="PANTHER" id="PTHR30592">
    <property type="entry name" value="FORMATE DEHYDROGENASE"/>
    <property type="match status" value="1"/>
</dbReference>
<evidence type="ECO:0000313" key="3">
    <source>
        <dbReference type="EMBL" id="KDR94866.1"/>
    </source>
</evidence>
<dbReference type="STRING" id="1121324.CLIT_13c01880"/>
<dbReference type="InterPro" id="IPR016193">
    <property type="entry name" value="Cytidine_deaminase-like"/>
</dbReference>
<name>A0A069RCW7_PEPLI</name>
<sequence length="264" mass="29206">MNFIMKTSEFYSIIKYNNGKMVDNPDDIAVEYSLDVYVNGQKFVRLLCTPKSLKSLCLGFLRSEGIIESDGDVESFHFDEEECSAFIETRKDDKIFGIEEKKLNVVGTSKGMVSEDIYGKNFKQTENEADNIARDVDFKKLLETVERFGQMSELFKNTGCAHSCGAGSVGNIEVFEDDIGRHNALDKVVGSCMLRGIDTSKVILFLSGRVSSEMLLKALGGGFRAVVSRSAPTNAAVDIARKNGIFLCGFAREDKINIYSGFPS</sequence>
<comment type="caution">
    <text evidence="3">The sequence shown here is derived from an EMBL/GenBank/DDBJ whole genome shotgun (WGS) entry which is preliminary data.</text>
</comment>
<dbReference type="PANTHER" id="PTHR30592:SF1">
    <property type="entry name" value="SULFUR CARRIER PROTEIN FDHD"/>
    <property type="match status" value="1"/>
</dbReference>
<dbReference type="InterPro" id="IPR003786">
    <property type="entry name" value="FdhD"/>
</dbReference>